<dbReference type="Gene3D" id="3.30.700.20">
    <property type="entry name" value="Hypothetical protein ph0010, domain 1"/>
    <property type="match status" value="1"/>
</dbReference>
<dbReference type="PANTHER" id="PTHR13016:SF0">
    <property type="entry name" value="AMME SYNDROME CANDIDATE GENE 1 PROTEIN"/>
    <property type="match status" value="1"/>
</dbReference>
<accession>A0ABR3KWM5</accession>
<dbReference type="Proteomes" id="UP001558632">
    <property type="component" value="Unassembled WGS sequence"/>
</dbReference>
<keyword evidence="3" id="KW-1185">Reference proteome</keyword>
<dbReference type="EMBL" id="JBEUSY010000120">
    <property type="protein sequence ID" value="KAL1245003.1"/>
    <property type="molecule type" value="Genomic_DNA"/>
</dbReference>
<evidence type="ECO:0000259" key="1">
    <source>
        <dbReference type="PROSITE" id="PS51112"/>
    </source>
</evidence>
<dbReference type="PROSITE" id="PS51112">
    <property type="entry name" value="AMMECR1"/>
    <property type="match status" value="1"/>
</dbReference>
<protein>
    <submittedName>
        <fullName evidence="2">AMMECR1-like protein</fullName>
    </submittedName>
</protein>
<evidence type="ECO:0000313" key="2">
    <source>
        <dbReference type="EMBL" id="KAL1245003.1"/>
    </source>
</evidence>
<proteinExistence type="predicted"/>
<dbReference type="InterPro" id="IPR023473">
    <property type="entry name" value="AMMECR1"/>
</dbReference>
<gene>
    <name evidence="2" type="ORF">TSPI_07902</name>
</gene>
<comment type="caution">
    <text evidence="2">The sequence shown here is derived from an EMBL/GenBank/DDBJ whole genome shotgun (WGS) entry which is preliminary data.</text>
</comment>
<dbReference type="SUPFAM" id="SSF143447">
    <property type="entry name" value="AMMECR1-like"/>
    <property type="match status" value="1"/>
</dbReference>
<reference evidence="2 3" key="1">
    <citation type="submission" date="2024-07" db="EMBL/GenBank/DDBJ databases">
        <title>Enhanced genomic and transcriptomic resources for Trichinella pseudospiralis and T. spiralis underpin the discovery of pronounced molecular differences between stages and species.</title>
        <authorList>
            <person name="Pasi K.K."/>
            <person name="La Rosa G."/>
            <person name="Gomez-Morales M.A."/>
            <person name="Tosini F."/>
            <person name="Sumanam S."/>
            <person name="Young N.D."/>
            <person name="Chang B.C."/>
            <person name="Robin G.B."/>
        </authorList>
    </citation>
    <scope>NUCLEOTIDE SEQUENCE [LARGE SCALE GENOMIC DNA]</scope>
    <source>
        <strain evidence="2">ISS534</strain>
    </source>
</reference>
<dbReference type="InterPro" id="IPR002733">
    <property type="entry name" value="AMMECR1_domain"/>
</dbReference>
<name>A0ABR3KWM5_TRISP</name>
<sequence length="325" mass="36627">MKRTGCCGVKKQKMSNSFPSCIAPDCGNSTNASTKLGNGNAYDAKNNFHGKHGDEGNRVITKDMVVFCFDVLHHFLHGNEPPKQPVFVNKEFPLFVTWEVGKEKRLRGCIGTFASTNLHQGLREYALASAFKDNRFEPISTEEFCELHCSVSLLMNFEVADDYLDWEIGIHGIRIEFQSDRGGKRAATYLPEVAVDQGWNHVQTIDSLLRKGGFKGHISPEIRQSVYLVRFRSEKLTVSYSEYCELKNSRQQEADYCRKDDLPTTSKKTNRIKATVAVANYDGVVSRKADADLNKHQNYGKTKITTNKHTTLEAVVVVDMSDNEN</sequence>
<dbReference type="InterPro" id="IPR027485">
    <property type="entry name" value="AMMECR1_N"/>
</dbReference>
<dbReference type="NCBIfam" id="TIGR00296">
    <property type="entry name" value="TIGR00296 family protein"/>
    <property type="match status" value="1"/>
</dbReference>
<dbReference type="Pfam" id="PF01871">
    <property type="entry name" value="AMMECR1"/>
    <property type="match status" value="1"/>
</dbReference>
<dbReference type="InterPro" id="IPR036071">
    <property type="entry name" value="AMMECR1_dom_sf"/>
</dbReference>
<dbReference type="PANTHER" id="PTHR13016">
    <property type="entry name" value="AMMECR1 HOMOLOG"/>
    <property type="match status" value="1"/>
</dbReference>
<feature type="domain" description="AMMECR1" evidence="1">
    <location>
        <begin position="53"/>
        <end position="247"/>
    </location>
</feature>
<evidence type="ECO:0000313" key="3">
    <source>
        <dbReference type="Proteomes" id="UP001558632"/>
    </source>
</evidence>
<organism evidence="2 3">
    <name type="scientific">Trichinella spiralis</name>
    <name type="common">Trichina worm</name>
    <dbReference type="NCBI Taxonomy" id="6334"/>
    <lineage>
        <taxon>Eukaryota</taxon>
        <taxon>Metazoa</taxon>
        <taxon>Ecdysozoa</taxon>
        <taxon>Nematoda</taxon>
        <taxon>Enoplea</taxon>
        <taxon>Dorylaimia</taxon>
        <taxon>Trichinellida</taxon>
        <taxon>Trichinellidae</taxon>
        <taxon>Trichinella</taxon>
    </lineage>
</organism>